<dbReference type="OrthoDB" id="4502507at2759"/>
<accession>A0A5N7BR68</accession>
<dbReference type="AlphaFoldDB" id="A0A5N7BR68"/>
<dbReference type="Proteomes" id="UP000326877">
    <property type="component" value="Unassembled WGS sequence"/>
</dbReference>
<sequence>MWTVSHSYLGIQHPERQVKTIHPTLFPLIYQQTSILSKMPTATGTINGAFNNFDGHWNVEGYDAEFRGNLSQSVERWTSLVATLEYDSVEDLVGTYVLDTAGLPSYVGITDTSLTFKNQVGKTIKITGNLANPISQRTTVTGQGAWIIKM</sequence>
<evidence type="ECO:0000313" key="1">
    <source>
        <dbReference type="EMBL" id="KAE8384326.1"/>
    </source>
</evidence>
<gene>
    <name evidence="1" type="ORF">BDV23DRAFT_167088</name>
</gene>
<proteinExistence type="predicted"/>
<organism evidence="1">
    <name type="scientific">Petromyces alliaceus</name>
    <name type="common">Aspergillus alliaceus</name>
    <dbReference type="NCBI Taxonomy" id="209559"/>
    <lineage>
        <taxon>Eukaryota</taxon>
        <taxon>Fungi</taxon>
        <taxon>Dikarya</taxon>
        <taxon>Ascomycota</taxon>
        <taxon>Pezizomycotina</taxon>
        <taxon>Eurotiomycetes</taxon>
        <taxon>Eurotiomycetidae</taxon>
        <taxon>Eurotiales</taxon>
        <taxon>Aspergillaceae</taxon>
        <taxon>Aspergillus</taxon>
        <taxon>Aspergillus subgen. Circumdati</taxon>
    </lineage>
</organism>
<dbReference type="EMBL" id="ML735380">
    <property type="protein sequence ID" value="KAE8384326.1"/>
    <property type="molecule type" value="Genomic_DNA"/>
</dbReference>
<name>A0A5N7BR68_PETAA</name>
<protein>
    <submittedName>
        <fullName evidence="1">Uncharacterized protein</fullName>
    </submittedName>
</protein>
<reference evidence="1" key="1">
    <citation type="submission" date="2019-04" db="EMBL/GenBank/DDBJ databases">
        <title>Friends and foes A comparative genomics studyof 23 Aspergillus species from section Flavi.</title>
        <authorList>
            <consortium name="DOE Joint Genome Institute"/>
            <person name="Kjaerbolling I."/>
            <person name="Vesth T."/>
            <person name="Frisvad J.C."/>
            <person name="Nybo J.L."/>
            <person name="Theobald S."/>
            <person name="Kildgaard S."/>
            <person name="Isbrandt T."/>
            <person name="Kuo A."/>
            <person name="Sato A."/>
            <person name="Lyhne E.K."/>
            <person name="Kogle M.E."/>
            <person name="Wiebenga A."/>
            <person name="Kun R.S."/>
            <person name="Lubbers R.J."/>
            <person name="Makela M.R."/>
            <person name="Barry K."/>
            <person name="Chovatia M."/>
            <person name="Clum A."/>
            <person name="Daum C."/>
            <person name="Haridas S."/>
            <person name="He G."/>
            <person name="LaButti K."/>
            <person name="Lipzen A."/>
            <person name="Mondo S."/>
            <person name="Riley R."/>
            <person name="Salamov A."/>
            <person name="Simmons B.A."/>
            <person name="Magnuson J.K."/>
            <person name="Henrissat B."/>
            <person name="Mortensen U.H."/>
            <person name="Larsen T.O."/>
            <person name="Devries R.P."/>
            <person name="Grigoriev I.V."/>
            <person name="Machida M."/>
            <person name="Baker S.E."/>
            <person name="Andersen M.R."/>
        </authorList>
    </citation>
    <scope>NUCLEOTIDE SEQUENCE [LARGE SCALE GENOMIC DNA]</scope>
    <source>
        <strain evidence="1">IBT 14317</strain>
    </source>
</reference>